<dbReference type="Proteomes" id="UP000886885">
    <property type="component" value="Chromosome 4D"/>
</dbReference>
<dbReference type="OrthoDB" id="637682at2759"/>
<dbReference type="GO" id="GO:0003676">
    <property type="term" value="F:nucleic acid binding"/>
    <property type="evidence" value="ECO:0007669"/>
    <property type="project" value="InterPro"/>
</dbReference>
<dbReference type="PANTHER" id="PTHR13068:SF233">
    <property type="entry name" value="MTERF FAMILY PROTEIN"/>
    <property type="match status" value="1"/>
</dbReference>
<dbReference type="SMART" id="SM00733">
    <property type="entry name" value="Mterf"/>
    <property type="match status" value="11"/>
</dbReference>
<dbReference type="InterPro" id="IPR003690">
    <property type="entry name" value="MTERF"/>
</dbReference>
<organism evidence="1 2">
    <name type="scientific">Populus tomentosa</name>
    <name type="common">Chinese white poplar</name>
    <dbReference type="NCBI Taxonomy" id="118781"/>
    <lineage>
        <taxon>Eukaryota</taxon>
        <taxon>Viridiplantae</taxon>
        <taxon>Streptophyta</taxon>
        <taxon>Embryophyta</taxon>
        <taxon>Tracheophyta</taxon>
        <taxon>Spermatophyta</taxon>
        <taxon>Magnoliopsida</taxon>
        <taxon>eudicotyledons</taxon>
        <taxon>Gunneridae</taxon>
        <taxon>Pentapetalae</taxon>
        <taxon>rosids</taxon>
        <taxon>fabids</taxon>
        <taxon>Malpighiales</taxon>
        <taxon>Salicaceae</taxon>
        <taxon>Saliceae</taxon>
        <taxon>Populus</taxon>
    </lineage>
</organism>
<protein>
    <recommendedName>
        <fullName evidence="3">Mitochondrial transcription termination factor family protein</fullName>
    </recommendedName>
</protein>
<accession>A0A8X7ZYX8</accession>
<reference evidence="1" key="1">
    <citation type="journal article" date="2020" name="bioRxiv">
        <title>Hybrid origin of Populus tomentosa Carr. identified through genome sequencing and phylogenomic analysis.</title>
        <authorList>
            <person name="An X."/>
            <person name="Gao K."/>
            <person name="Chen Z."/>
            <person name="Li J."/>
            <person name="Yang X."/>
            <person name="Yang X."/>
            <person name="Zhou J."/>
            <person name="Guo T."/>
            <person name="Zhao T."/>
            <person name="Huang S."/>
            <person name="Miao D."/>
            <person name="Khan W.U."/>
            <person name="Rao P."/>
            <person name="Ye M."/>
            <person name="Lei B."/>
            <person name="Liao W."/>
            <person name="Wang J."/>
            <person name="Ji L."/>
            <person name="Li Y."/>
            <person name="Guo B."/>
            <person name="Mustafa N.S."/>
            <person name="Li S."/>
            <person name="Yun Q."/>
            <person name="Keller S.R."/>
            <person name="Mao J."/>
            <person name="Zhang R."/>
            <person name="Strauss S.H."/>
        </authorList>
    </citation>
    <scope>NUCLEOTIDE SEQUENCE</scope>
    <source>
        <strain evidence="1">GM15</strain>
        <tissue evidence="1">Leaf</tissue>
    </source>
</reference>
<dbReference type="AlphaFoldDB" id="A0A8X7ZYX8"/>
<name>A0A8X7ZYX8_POPTO</name>
<evidence type="ECO:0000313" key="1">
    <source>
        <dbReference type="EMBL" id="KAG6776807.1"/>
    </source>
</evidence>
<keyword evidence="2" id="KW-1185">Reference proteome</keyword>
<evidence type="ECO:0008006" key="3">
    <source>
        <dbReference type="Google" id="ProtNLM"/>
    </source>
</evidence>
<evidence type="ECO:0000313" key="2">
    <source>
        <dbReference type="Proteomes" id="UP000886885"/>
    </source>
</evidence>
<dbReference type="EMBL" id="JAAWWB010000008">
    <property type="protein sequence ID" value="KAG6776807.1"/>
    <property type="molecule type" value="Genomic_DNA"/>
</dbReference>
<sequence length="720" mass="82071">MKKIDPNLFSVRFTPVSTLSALLYSTVRVSELLQWNGSSVRASLVHYFLENPSILSCLRYISSVNTDDNIKEHSFTVSYLMNKCGLSLKAALEVSKQVHFETPDKPDSVLTVFKNYGFSKSHILNLVRRRPAVLLSKPNTTLLPKLEFFQSKGFSSPDVIKIISSYPWVFKYSLENQLVPAFDFLENTLQSDAVAIKAIKRFPRILNVTVENMASVVDVLLDNGVPEKNIALLIRSRPSIMVSNLENLKKLIEEVTLMGFHPSKSQFVVAIRVLTSVTRSTWEKKLDVHRKWGLSEEEILEAFVKFPWFMSLSEAKIMAVMDLFVNKLGWESSYIAKNPTFSSYSLEKRLIPRALVLQFLVSKGLVEKSFRSLAFFNTPEDKFRQLTKHLPKLEFFQSKGFSSPDHVEVISSYPWILKRSLEDQIVPAFDFLGNLLQSDVVVIIAIKRSPRILNSNVENMASYRGSDSNGISSFQESVCFCNHVGRSMSRSSWEKKLAVYRRWGLSEEEILASFVKFPWFMALSEEKIMALMDLFVHKLGWEAFYLPKNHQLYRMSWRKGLAEKNFRSLAFFNTPSDEFRKIHLQYHMITALVSPYMKFDYLYCLIVTQEGCSCTMRDDLIQVRDSCGFGKFPWLKILLNLRQIGMFIVRKPVLLNTEIQILMPERCRDIEVTVAGVTLLLLSSDAGVTEKEASAATHNGTAIAVLGGAVRETRGMVAGL</sequence>
<dbReference type="Pfam" id="PF02536">
    <property type="entry name" value="mTERF"/>
    <property type="match status" value="2"/>
</dbReference>
<comment type="caution">
    <text evidence="1">The sequence shown here is derived from an EMBL/GenBank/DDBJ whole genome shotgun (WGS) entry which is preliminary data.</text>
</comment>
<dbReference type="FunFam" id="1.25.70.10:FF:000001">
    <property type="entry name" value="Mitochondrial transcription termination factor-like"/>
    <property type="match status" value="1"/>
</dbReference>
<gene>
    <name evidence="1" type="ORF">POTOM_016595</name>
</gene>
<proteinExistence type="predicted"/>
<dbReference type="PANTHER" id="PTHR13068">
    <property type="entry name" value="CGI-12 PROTEIN-RELATED"/>
    <property type="match status" value="1"/>
</dbReference>